<dbReference type="PROSITE" id="PS51462">
    <property type="entry name" value="NUDIX"/>
    <property type="match status" value="1"/>
</dbReference>
<evidence type="ECO:0000313" key="3">
    <source>
        <dbReference type="Proteomes" id="UP001596250"/>
    </source>
</evidence>
<evidence type="ECO:0000259" key="1">
    <source>
        <dbReference type="PROSITE" id="PS51462"/>
    </source>
</evidence>
<dbReference type="Pfam" id="PF00293">
    <property type="entry name" value="NUDIX"/>
    <property type="match status" value="1"/>
</dbReference>
<organism evidence="2 3">
    <name type="scientific">Marinicrinis lubricantis</name>
    <dbReference type="NCBI Taxonomy" id="2086470"/>
    <lineage>
        <taxon>Bacteria</taxon>
        <taxon>Bacillati</taxon>
        <taxon>Bacillota</taxon>
        <taxon>Bacilli</taxon>
        <taxon>Bacillales</taxon>
        <taxon>Paenibacillaceae</taxon>
    </lineage>
</organism>
<keyword evidence="3" id="KW-1185">Reference proteome</keyword>
<keyword evidence="2" id="KW-0378">Hydrolase</keyword>
<feature type="domain" description="Nudix hydrolase" evidence="1">
    <location>
        <begin position="2"/>
        <end position="98"/>
    </location>
</feature>
<comment type="caution">
    <text evidence="2">The sequence shown here is derived from an EMBL/GenBank/DDBJ whole genome shotgun (WGS) entry which is preliminary data.</text>
</comment>
<dbReference type="Gene3D" id="3.90.79.10">
    <property type="entry name" value="Nucleoside Triphosphate Pyrophosphohydrolase"/>
    <property type="match status" value="1"/>
</dbReference>
<dbReference type="InterPro" id="IPR015797">
    <property type="entry name" value="NUDIX_hydrolase-like_dom_sf"/>
</dbReference>
<proteinExistence type="predicted"/>
<accession>A0ABW1IK28</accession>
<dbReference type="GO" id="GO:0016787">
    <property type="term" value="F:hydrolase activity"/>
    <property type="evidence" value="ECO:0007669"/>
    <property type="project" value="UniProtKB-KW"/>
</dbReference>
<dbReference type="InterPro" id="IPR000086">
    <property type="entry name" value="NUDIX_hydrolase_dom"/>
</dbReference>
<dbReference type="Proteomes" id="UP001596250">
    <property type="component" value="Unassembled WGS sequence"/>
</dbReference>
<protein>
    <submittedName>
        <fullName evidence="2">NUDIX hydrolase</fullName>
    </submittedName>
</protein>
<dbReference type="CDD" id="cd02883">
    <property type="entry name" value="NUDIX_Hydrolase"/>
    <property type="match status" value="1"/>
</dbReference>
<evidence type="ECO:0000313" key="2">
    <source>
        <dbReference type="EMBL" id="MFC5985427.1"/>
    </source>
</evidence>
<reference evidence="3" key="1">
    <citation type="journal article" date="2019" name="Int. J. Syst. Evol. Microbiol.">
        <title>The Global Catalogue of Microorganisms (GCM) 10K type strain sequencing project: providing services to taxonomists for standard genome sequencing and annotation.</title>
        <authorList>
            <consortium name="The Broad Institute Genomics Platform"/>
            <consortium name="The Broad Institute Genome Sequencing Center for Infectious Disease"/>
            <person name="Wu L."/>
            <person name="Ma J."/>
        </authorList>
    </citation>
    <scope>NUCLEOTIDE SEQUENCE [LARGE SCALE GENOMIC DNA]</scope>
    <source>
        <strain evidence="3">CCM 8749</strain>
    </source>
</reference>
<dbReference type="RefSeq" id="WP_379892252.1">
    <property type="nucleotide sequence ID" value="NZ_CBCSCT010000028.1"/>
</dbReference>
<gene>
    <name evidence="2" type="ORF">ACFPXP_03105</name>
</gene>
<sequence length="98" mass="11256">MVIRQAVGAVALYKGNVILVYKVKGAQGSIQGMWDLPKGGLEPHDTSIDQALFRELREETGSTQYRIVKRYDESIYFDFDQRTTKNWAVQAKRRRCTS</sequence>
<dbReference type="EMBL" id="JBHSQV010000025">
    <property type="protein sequence ID" value="MFC5985427.1"/>
    <property type="molecule type" value="Genomic_DNA"/>
</dbReference>
<name>A0ABW1IK28_9BACL</name>
<dbReference type="SUPFAM" id="SSF55811">
    <property type="entry name" value="Nudix"/>
    <property type="match status" value="1"/>
</dbReference>